<protein>
    <submittedName>
        <fullName evidence="1">Uncharacterized protein</fullName>
    </submittedName>
</protein>
<organism evidence="1">
    <name type="scientific">marine metagenome</name>
    <dbReference type="NCBI Taxonomy" id="408172"/>
    <lineage>
        <taxon>unclassified sequences</taxon>
        <taxon>metagenomes</taxon>
        <taxon>ecological metagenomes</taxon>
    </lineage>
</organism>
<feature type="non-terminal residue" evidence="1">
    <location>
        <position position="23"/>
    </location>
</feature>
<reference evidence="1" key="1">
    <citation type="submission" date="2018-05" db="EMBL/GenBank/DDBJ databases">
        <authorList>
            <person name="Lanie J.A."/>
            <person name="Ng W.-L."/>
            <person name="Kazmierczak K.M."/>
            <person name="Andrzejewski T.M."/>
            <person name="Davidsen T.M."/>
            <person name="Wayne K.J."/>
            <person name="Tettelin H."/>
            <person name="Glass J.I."/>
            <person name="Rusch D."/>
            <person name="Podicherti R."/>
            <person name="Tsui H.-C.T."/>
            <person name="Winkler M.E."/>
        </authorList>
    </citation>
    <scope>NUCLEOTIDE SEQUENCE</scope>
</reference>
<gene>
    <name evidence="1" type="ORF">METZ01_LOCUS181138</name>
</gene>
<dbReference type="EMBL" id="UINC01035609">
    <property type="protein sequence ID" value="SVB28284.1"/>
    <property type="molecule type" value="Genomic_DNA"/>
</dbReference>
<sequence>MDDALDRAEEVGLDLVEIAPEAK</sequence>
<evidence type="ECO:0000313" key="1">
    <source>
        <dbReference type="EMBL" id="SVB28284.1"/>
    </source>
</evidence>
<dbReference type="AlphaFoldDB" id="A0A382CR30"/>
<name>A0A382CR30_9ZZZZ</name>
<accession>A0A382CR30</accession>
<proteinExistence type="predicted"/>